<dbReference type="Proteomes" id="UP000814140">
    <property type="component" value="Unassembled WGS sequence"/>
</dbReference>
<protein>
    <submittedName>
        <fullName evidence="1">Uncharacterized protein</fullName>
    </submittedName>
</protein>
<sequence length="138" mass="15196">MGREWAFELGVVDASGRAGVVRCSTFQKSPALKRTTPPLLHLPLAFPTAASTPLTAWCTLAIHLPSLLPHFSSRSLLQSDDEEEEGGSSAQMPGAKYGHVSYVKIYATCRLRRVWFSETARNGSQKTPWEFLLYAADV</sequence>
<reference evidence="1" key="1">
    <citation type="submission" date="2021-03" db="EMBL/GenBank/DDBJ databases">
        <authorList>
            <consortium name="DOE Joint Genome Institute"/>
            <person name="Ahrendt S."/>
            <person name="Looney B.P."/>
            <person name="Miyauchi S."/>
            <person name="Morin E."/>
            <person name="Drula E."/>
            <person name="Courty P.E."/>
            <person name="Chicoki N."/>
            <person name="Fauchery L."/>
            <person name="Kohler A."/>
            <person name="Kuo A."/>
            <person name="Labutti K."/>
            <person name="Pangilinan J."/>
            <person name="Lipzen A."/>
            <person name="Riley R."/>
            <person name="Andreopoulos W."/>
            <person name="He G."/>
            <person name="Johnson J."/>
            <person name="Barry K.W."/>
            <person name="Grigoriev I.V."/>
            <person name="Nagy L."/>
            <person name="Hibbett D."/>
            <person name="Henrissat B."/>
            <person name="Matheny P.B."/>
            <person name="Labbe J."/>
            <person name="Martin F."/>
        </authorList>
    </citation>
    <scope>NUCLEOTIDE SEQUENCE</scope>
    <source>
        <strain evidence="1">HHB10654</strain>
    </source>
</reference>
<proteinExistence type="predicted"/>
<name>A0ACB8SJ14_9AGAM</name>
<evidence type="ECO:0000313" key="2">
    <source>
        <dbReference type="Proteomes" id="UP000814140"/>
    </source>
</evidence>
<dbReference type="EMBL" id="MU277268">
    <property type="protein sequence ID" value="KAI0056227.1"/>
    <property type="molecule type" value="Genomic_DNA"/>
</dbReference>
<gene>
    <name evidence="1" type="ORF">BV25DRAFT_1832454</name>
</gene>
<evidence type="ECO:0000313" key="1">
    <source>
        <dbReference type="EMBL" id="KAI0056227.1"/>
    </source>
</evidence>
<keyword evidence="2" id="KW-1185">Reference proteome</keyword>
<reference evidence="1" key="2">
    <citation type="journal article" date="2022" name="New Phytol.">
        <title>Evolutionary transition to the ectomycorrhizal habit in the genomes of a hyperdiverse lineage of mushroom-forming fungi.</title>
        <authorList>
            <person name="Looney B."/>
            <person name="Miyauchi S."/>
            <person name="Morin E."/>
            <person name="Drula E."/>
            <person name="Courty P.E."/>
            <person name="Kohler A."/>
            <person name="Kuo A."/>
            <person name="LaButti K."/>
            <person name="Pangilinan J."/>
            <person name="Lipzen A."/>
            <person name="Riley R."/>
            <person name="Andreopoulos W."/>
            <person name="He G."/>
            <person name="Johnson J."/>
            <person name="Nolan M."/>
            <person name="Tritt A."/>
            <person name="Barry K.W."/>
            <person name="Grigoriev I.V."/>
            <person name="Nagy L.G."/>
            <person name="Hibbett D."/>
            <person name="Henrissat B."/>
            <person name="Matheny P.B."/>
            <person name="Labbe J."/>
            <person name="Martin F.M."/>
        </authorList>
    </citation>
    <scope>NUCLEOTIDE SEQUENCE</scope>
    <source>
        <strain evidence="1">HHB10654</strain>
    </source>
</reference>
<comment type="caution">
    <text evidence="1">The sequence shown here is derived from an EMBL/GenBank/DDBJ whole genome shotgun (WGS) entry which is preliminary data.</text>
</comment>
<organism evidence="1 2">
    <name type="scientific">Artomyces pyxidatus</name>
    <dbReference type="NCBI Taxonomy" id="48021"/>
    <lineage>
        <taxon>Eukaryota</taxon>
        <taxon>Fungi</taxon>
        <taxon>Dikarya</taxon>
        <taxon>Basidiomycota</taxon>
        <taxon>Agaricomycotina</taxon>
        <taxon>Agaricomycetes</taxon>
        <taxon>Russulales</taxon>
        <taxon>Auriscalpiaceae</taxon>
        <taxon>Artomyces</taxon>
    </lineage>
</organism>
<accession>A0ACB8SJ14</accession>